<accession>A0A6C0H6K4</accession>
<dbReference type="InterPro" id="IPR000812">
    <property type="entry name" value="TFIIB"/>
</dbReference>
<keyword evidence="2" id="KW-0804">Transcription</keyword>
<dbReference type="EMBL" id="MN739882">
    <property type="protein sequence ID" value="QHT75785.1"/>
    <property type="molecule type" value="Genomic_DNA"/>
</dbReference>
<organism evidence="4">
    <name type="scientific">viral metagenome</name>
    <dbReference type="NCBI Taxonomy" id="1070528"/>
    <lineage>
        <taxon>unclassified sequences</taxon>
        <taxon>metagenomes</taxon>
        <taxon>organismal metagenomes</taxon>
    </lineage>
</organism>
<feature type="domain" description="Transcription factor TFIIB cyclin-like" evidence="3">
    <location>
        <begin position="109"/>
        <end position="199"/>
    </location>
</feature>
<evidence type="ECO:0000313" key="4">
    <source>
        <dbReference type="EMBL" id="QHT75785.1"/>
    </source>
</evidence>
<dbReference type="PANTHER" id="PTHR11618:SF13">
    <property type="entry name" value="TRANSCRIPTION INITIATION FACTOR IIB"/>
    <property type="match status" value="1"/>
</dbReference>
<protein>
    <recommendedName>
        <fullName evidence="3">Transcription factor TFIIB cyclin-like domain-containing protein</fullName>
    </recommendedName>
</protein>
<dbReference type="GO" id="GO:0097550">
    <property type="term" value="C:transcription preinitiation complex"/>
    <property type="evidence" value="ECO:0007669"/>
    <property type="project" value="TreeGrafter"/>
</dbReference>
<dbReference type="SUPFAM" id="SSF47954">
    <property type="entry name" value="Cyclin-like"/>
    <property type="match status" value="2"/>
</dbReference>
<dbReference type="InterPro" id="IPR036915">
    <property type="entry name" value="Cyclin-like_sf"/>
</dbReference>
<evidence type="ECO:0000256" key="1">
    <source>
        <dbReference type="ARBA" id="ARBA00023015"/>
    </source>
</evidence>
<dbReference type="GO" id="GO:0070897">
    <property type="term" value="P:transcription preinitiation complex assembly"/>
    <property type="evidence" value="ECO:0007669"/>
    <property type="project" value="InterPro"/>
</dbReference>
<proteinExistence type="predicted"/>
<reference evidence="4" key="1">
    <citation type="journal article" date="2020" name="Nature">
        <title>Giant virus diversity and host interactions through global metagenomics.</title>
        <authorList>
            <person name="Schulz F."/>
            <person name="Roux S."/>
            <person name="Paez-Espino D."/>
            <person name="Jungbluth S."/>
            <person name="Walsh D.A."/>
            <person name="Denef V.J."/>
            <person name="McMahon K.D."/>
            <person name="Konstantinidis K.T."/>
            <person name="Eloe-Fadrosh E.A."/>
            <person name="Kyrpides N.C."/>
            <person name="Woyke T."/>
        </authorList>
    </citation>
    <scope>NUCLEOTIDE SEQUENCE</scope>
    <source>
        <strain evidence="4">GVMAG-M-3300023179-71</strain>
    </source>
</reference>
<dbReference type="Pfam" id="PF00382">
    <property type="entry name" value="TFIIB"/>
    <property type="match status" value="2"/>
</dbReference>
<sequence length="310" mass="36320">MINNDTLYIEEINLYQCNLCNSELIFNENDFLVCISDNCGKINKTIDYSGEWKTFNNDNACDNMSRCGPIINPLFKESSFICKVISNNTNKKKSNNLKKCIEYQWSYKEKTIYDVYQYYQCIAQNNNIPEIIVDDAILFYKKVFEYEQSFRKCNKDGIISASLYLSFKLNNAPRIIKEISDLVHLNSKTIVKGCKLVYNIINILEQNYDNNEKMMLNETKPIDLIERFCSYLNIDTKYLEICKIIANAINDNHFLQENNPQSITCGIIYYVVVKYNLNSITIKMIKDIGNINEATIKKCFYKIKMYEDKL</sequence>
<dbReference type="InterPro" id="IPR013150">
    <property type="entry name" value="TFIIB_cyclin"/>
</dbReference>
<dbReference type="AlphaFoldDB" id="A0A6C0H6K4"/>
<dbReference type="GO" id="GO:0005634">
    <property type="term" value="C:nucleus"/>
    <property type="evidence" value="ECO:0007669"/>
    <property type="project" value="TreeGrafter"/>
</dbReference>
<dbReference type="PRINTS" id="PR00685">
    <property type="entry name" value="TIFACTORIIB"/>
</dbReference>
<name>A0A6C0H6K4_9ZZZZ</name>
<feature type="domain" description="Transcription factor TFIIB cyclin-like" evidence="3">
    <location>
        <begin position="219"/>
        <end position="304"/>
    </location>
</feature>
<evidence type="ECO:0000259" key="3">
    <source>
        <dbReference type="Pfam" id="PF00382"/>
    </source>
</evidence>
<dbReference type="CDD" id="cd00043">
    <property type="entry name" value="CYCLIN_SF"/>
    <property type="match status" value="2"/>
</dbReference>
<dbReference type="Gene3D" id="1.10.472.10">
    <property type="entry name" value="Cyclin-like"/>
    <property type="match status" value="1"/>
</dbReference>
<keyword evidence="1" id="KW-0805">Transcription regulation</keyword>
<dbReference type="PANTHER" id="PTHR11618">
    <property type="entry name" value="TRANSCRIPTION INITIATION FACTOR IIB-RELATED"/>
    <property type="match status" value="1"/>
</dbReference>
<evidence type="ECO:0000256" key="2">
    <source>
        <dbReference type="ARBA" id="ARBA00023163"/>
    </source>
</evidence>
<dbReference type="Gene3D" id="1.10.472.170">
    <property type="match status" value="1"/>
</dbReference>
<dbReference type="GO" id="GO:0017025">
    <property type="term" value="F:TBP-class protein binding"/>
    <property type="evidence" value="ECO:0007669"/>
    <property type="project" value="InterPro"/>
</dbReference>